<proteinExistence type="predicted"/>
<name>A0ABT7XVM2_9NEIS</name>
<dbReference type="EMBL" id="JAUEDK010000078">
    <property type="protein sequence ID" value="MDN0077619.1"/>
    <property type="molecule type" value="Genomic_DNA"/>
</dbReference>
<evidence type="ECO:0000313" key="4">
    <source>
        <dbReference type="Proteomes" id="UP001168540"/>
    </source>
</evidence>
<evidence type="ECO:0000256" key="2">
    <source>
        <dbReference type="SAM" id="SignalP"/>
    </source>
</evidence>
<feature type="region of interest" description="Disordered" evidence="1">
    <location>
        <begin position="41"/>
        <end position="61"/>
    </location>
</feature>
<organism evidence="3 4">
    <name type="scientific">Crenobacter oryzisoli</name>
    <dbReference type="NCBI Taxonomy" id="3056844"/>
    <lineage>
        <taxon>Bacteria</taxon>
        <taxon>Pseudomonadati</taxon>
        <taxon>Pseudomonadota</taxon>
        <taxon>Betaproteobacteria</taxon>
        <taxon>Neisseriales</taxon>
        <taxon>Neisseriaceae</taxon>
        <taxon>Crenobacter</taxon>
    </lineage>
</organism>
<gene>
    <name evidence="3" type="ORF">QU481_22625</name>
</gene>
<feature type="chain" id="PRO_5045918911" evidence="2">
    <location>
        <begin position="22"/>
        <end position="61"/>
    </location>
</feature>
<dbReference type="Proteomes" id="UP001168540">
    <property type="component" value="Unassembled WGS sequence"/>
</dbReference>
<keyword evidence="4" id="KW-1185">Reference proteome</keyword>
<keyword evidence="2" id="KW-0732">Signal</keyword>
<protein>
    <submittedName>
        <fullName evidence="3">Uncharacterized protein</fullName>
    </submittedName>
</protein>
<dbReference type="RefSeq" id="WP_289832244.1">
    <property type="nucleotide sequence ID" value="NZ_JAUEDK010000078.1"/>
</dbReference>
<sequence>MKGLTLITAALIAFATGAAFADHGEERVSLYGRQAREQTVPKMPMAHHAADEPANTPASTR</sequence>
<evidence type="ECO:0000256" key="1">
    <source>
        <dbReference type="SAM" id="MobiDB-lite"/>
    </source>
</evidence>
<evidence type="ECO:0000313" key="3">
    <source>
        <dbReference type="EMBL" id="MDN0077619.1"/>
    </source>
</evidence>
<accession>A0ABT7XVM2</accession>
<reference evidence="3" key="1">
    <citation type="submission" date="2023-06" db="EMBL/GenBank/DDBJ databases">
        <authorList>
            <person name="Zhang S."/>
        </authorList>
    </citation>
    <scope>NUCLEOTIDE SEQUENCE</scope>
    <source>
        <strain evidence="3">SG2303</strain>
    </source>
</reference>
<comment type="caution">
    <text evidence="3">The sequence shown here is derived from an EMBL/GenBank/DDBJ whole genome shotgun (WGS) entry which is preliminary data.</text>
</comment>
<feature type="signal peptide" evidence="2">
    <location>
        <begin position="1"/>
        <end position="21"/>
    </location>
</feature>